<dbReference type="eggNOG" id="KOG3539">
    <property type="taxonomic scope" value="Eukaryota"/>
</dbReference>
<dbReference type="FunCoup" id="A0A139WM89">
    <property type="interactions" value="11"/>
</dbReference>
<dbReference type="AlphaFoldDB" id="A0A139WM89"/>
<dbReference type="FunFam" id="2.60.40.2130:FF:000004">
    <property type="entry name" value="M-spondin"/>
    <property type="match status" value="1"/>
</dbReference>
<gene>
    <name evidence="11" type="primary">AUGUSTUS-3.0.2_32264</name>
    <name evidence="11" type="ORF">TcasGA2_TC032264</name>
</gene>
<dbReference type="GO" id="GO:0007155">
    <property type="term" value="P:cell adhesion"/>
    <property type="evidence" value="ECO:0000318"/>
    <property type="project" value="GO_Central"/>
</dbReference>
<dbReference type="InterPro" id="IPR051418">
    <property type="entry name" value="Spondin/Thrombospondin_T1"/>
</dbReference>
<dbReference type="Pfam" id="PF06468">
    <property type="entry name" value="Spond_N"/>
    <property type="match status" value="1"/>
</dbReference>
<evidence type="ECO:0000313" key="11">
    <source>
        <dbReference type="EMBL" id="KYB29003.1"/>
    </source>
</evidence>
<evidence type="ECO:0000256" key="9">
    <source>
        <dbReference type="SAM" id="MobiDB-lite"/>
    </source>
</evidence>
<dbReference type="InterPro" id="IPR044004">
    <property type="entry name" value="TSP1_spondin_dom"/>
</dbReference>
<evidence type="ECO:0000256" key="2">
    <source>
        <dbReference type="ARBA" id="ARBA00022525"/>
    </source>
</evidence>
<keyword evidence="8" id="KW-0325">Glycoprotein</keyword>
<dbReference type="PROSITE" id="PS51020">
    <property type="entry name" value="SPONDIN"/>
    <property type="match status" value="1"/>
</dbReference>
<keyword evidence="5" id="KW-0732">Signal</keyword>
<dbReference type="InParanoid" id="A0A139WM89"/>
<keyword evidence="7" id="KW-1015">Disulfide bond</keyword>
<evidence type="ECO:0000313" key="12">
    <source>
        <dbReference type="Proteomes" id="UP000007266"/>
    </source>
</evidence>
<reference evidence="11 12" key="1">
    <citation type="journal article" date="2008" name="Nature">
        <title>The genome of the model beetle and pest Tribolium castaneum.</title>
        <authorList>
            <consortium name="Tribolium Genome Sequencing Consortium"/>
            <person name="Richards S."/>
            <person name="Gibbs R.A."/>
            <person name="Weinstock G.M."/>
            <person name="Brown S.J."/>
            <person name="Denell R."/>
            <person name="Beeman R.W."/>
            <person name="Gibbs R."/>
            <person name="Beeman R.W."/>
            <person name="Brown S.J."/>
            <person name="Bucher G."/>
            <person name="Friedrich M."/>
            <person name="Grimmelikhuijzen C.J."/>
            <person name="Klingler M."/>
            <person name="Lorenzen M."/>
            <person name="Richards S."/>
            <person name="Roth S."/>
            <person name="Schroder R."/>
            <person name="Tautz D."/>
            <person name="Zdobnov E.M."/>
            <person name="Muzny D."/>
            <person name="Gibbs R.A."/>
            <person name="Weinstock G.M."/>
            <person name="Attaway T."/>
            <person name="Bell S."/>
            <person name="Buhay C.J."/>
            <person name="Chandrabose M.N."/>
            <person name="Chavez D."/>
            <person name="Clerk-Blankenburg K.P."/>
            <person name="Cree A."/>
            <person name="Dao M."/>
            <person name="Davis C."/>
            <person name="Chacko J."/>
            <person name="Dinh H."/>
            <person name="Dugan-Rocha S."/>
            <person name="Fowler G."/>
            <person name="Garner T.T."/>
            <person name="Garnes J."/>
            <person name="Gnirke A."/>
            <person name="Hawes A."/>
            <person name="Hernandez J."/>
            <person name="Hines S."/>
            <person name="Holder M."/>
            <person name="Hume J."/>
            <person name="Jhangiani S.N."/>
            <person name="Joshi V."/>
            <person name="Khan Z.M."/>
            <person name="Jackson L."/>
            <person name="Kovar C."/>
            <person name="Kowis A."/>
            <person name="Lee S."/>
            <person name="Lewis L.R."/>
            <person name="Margolis J."/>
            <person name="Morgan M."/>
            <person name="Nazareth L.V."/>
            <person name="Nguyen N."/>
            <person name="Okwuonu G."/>
            <person name="Parker D."/>
            <person name="Richards S."/>
            <person name="Ruiz S.J."/>
            <person name="Santibanez J."/>
            <person name="Savard J."/>
            <person name="Scherer S.E."/>
            <person name="Schneider B."/>
            <person name="Sodergren E."/>
            <person name="Tautz D."/>
            <person name="Vattahil S."/>
            <person name="Villasana D."/>
            <person name="White C.S."/>
            <person name="Wright R."/>
            <person name="Park Y."/>
            <person name="Beeman R.W."/>
            <person name="Lord J."/>
            <person name="Oppert B."/>
            <person name="Lorenzen M."/>
            <person name="Brown S."/>
            <person name="Wang L."/>
            <person name="Savard J."/>
            <person name="Tautz D."/>
            <person name="Richards S."/>
            <person name="Weinstock G."/>
            <person name="Gibbs R.A."/>
            <person name="Liu Y."/>
            <person name="Worley K."/>
            <person name="Weinstock G."/>
            <person name="Elsik C.G."/>
            <person name="Reese J.T."/>
            <person name="Elhaik E."/>
            <person name="Landan G."/>
            <person name="Graur D."/>
            <person name="Arensburger P."/>
            <person name="Atkinson P."/>
            <person name="Beeman R.W."/>
            <person name="Beidler J."/>
            <person name="Brown S.J."/>
            <person name="Demuth J.P."/>
            <person name="Drury D.W."/>
            <person name="Du Y.Z."/>
            <person name="Fujiwara H."/>
            <person name="Lorenzen M."/>
            <person name="Maselli V."/>
            <person name="Osanai M."/>
            <person name="Park Y."/>
            <person name="Robertson H.M."/>
            <person name="Tu Z."/>
            <person name="Wang J.J."/>
            <person name="Wang S."/>
            <person name="Richards S."/>
            <person name="Song H."/>
            <person name="Zhang L."/>
            <person name="Sodergren E."/>
            <person name="Werner D."/>
            <person name="Stanke M."/>
            <person name="Morgenstern B."/>
            <person name="Solovyev V."/>
            <person name="Kosarev P."/>
            <person name="Brown G."/>
            <person name="Chen H.C."/>
            <person name="Ermolaeva O."/>
            <person name="Hlavina W."/>
            <person name="Kapustin Y."/>
            <person name="Kiryutin B."/>
            <person name="Kitts P."/>
            <person name="Maglott D."/>
            <person name="Pruitt K."/>
            <person name="Sapojnikov V."/>
            <person name="Souvorov A."/>
            <person name="Mackey A.J."/>
            <person name="Waterhouse R.M."/>
            <person name="Wyder S."/>
            <person name="Zdobnov E.M."/>
            <person name="Zdobnov E.M."/>
            <person name="Wyder S."/>
            <person name="Kriventseva E.V."/>
            <person name="Kadowaki T."/>
            <person name="Bork P."/>
            <person name="Aranda M."/>
            <person name="Bao R."/>
            <person name="Beermann A."/>
            <person name="Berns N."/>
            <person name="Bolognesi R."/>
            <person name="Bonneton F."/>
            <person name="Bopp D."/>
            <person name="Brown S.J."/>
            <person name="Bucher G."/>
            <person name="Butts T."/>
            <person name="Chaumot A."/>
            <person name="Denell R.E."/>
            <person name="Ferrier D.E."/>
            <person name="Friedrich M."/>
            <person name="Gordon C.M."/>
            <person name="Jindra M."/>
            <person name="Klingler M."/>
            <person name="Lan Q."/>
            <person name="Lattorff H.M."/>
            <person name="Laudet V."/>
            <person name="von Levetsow C."/>
            <person name="Liu Z."/>
            <person name="Lutz R."/>
            <person name="Lynch J.A."/>
            <person name="da Fonseca R.N."/>
            <person name="Posnien N."/>
            <person name="Reuter R."/>
            <person name="Roth S."/>
            <person name="Savard J."/>
            <person name="Schinko J.B."/>
            <person name="Schmitt C."/>
            <person name="Schoppmeier M."/>
            <person name="Schroder R."/>
            <person name="Shippy T.D."/>
            <person name="Simonnet F."/>
            <person name="Marques-Souza H."/>
            <person name="Tautz D."/>
            <person name="Tomoyasu Y."/>
            <person name="Trauner J."/>
            <person name="Van der Zee M."/>
            <person name="Vervoort M."/>
            <person name="Wittkopp N."/>
            <person name="Wimmer E.A."/>
            <person name="Yang X."/>
            <person name="Jones A.K."/>
            <person name="Sattelle D.B."/>
            <person name="Ebert P.R."/>
            <person name="Nelson D."/>
            <person name="Scott J.G."/>
            <person name="Beeman R.W."/>
            <person name="Muthukrishnan S."/>
            <person name="Kramer K.J."/>
            <person name="Arakane Y."/>
            <person name="Beeman R.W."/>
            <person name="Zhu Q."/>
            <person name="Hogenkamp D."/>
            <person name="Dixit R."/>
            <person name="Oppert B."/>
            <person name="Jiang H."/>
            <person name="Zou Z."/>
            <person name="Marshall J."/>
            <person name="Elpidina E."/>
            <person name="Vinokurov K."/>
            <person name="Oppert C."/>
            <person name="Zou Z."/>
            <person name="Evans J."/>
            <person name="Lu Z."/>
            <person name="Zhao P."/>
            <person name="Sumathipala N."/>
            <person name="Altincicek B."/>
            <person name="Vilcinskas A."/>
            <person name="Williams M."/>
            <person name="Hultmark D."/>
            <person name="Hetru C."/>
            <person name="Jiang H."/>
            <person name="Grimmelikhuijzen C.J."/>
            <person name="Hauser F."/>
            <person name="Cazzamali G."/>
            <person name="Williamson M."/>
            <person name="Park Y."/>
            <person name="Li B."/>
            <person name="Tanaka Y."/>
            <person name="Predel R."/>
            <person name="Neupert S."/>
            <person name="Schachtner J."/>
            <person name="Verleyen P."/>
            <person name="Raible F."/>
            <person name="Bork P."/>
            <person name="Friedrich M."/>
            <person name="Walden K.K."/>
            <person name="Robertson H.M."/>
            <person name="Angeli S."/>
            <person name="Foret S."/>
            <person name="Bucher G."/>
            <person name="Schuetz S."/>
            <person name="Maleszka R."/>
            <person name="Wimmer E.A."/>
            <person name="Beeman R.W."/>
            <person name="Lorenzen M."/>
            <person name="Tomoyasu Y."/>
            <person name="Miller S.C."/>
            <person name="Grossmann D."/>
            <person name="Bucher G."/>
        </authorList>
    </citation>
    <scope>NUCLEOTIDE SEQUENCE [LARGE SCALE GENOMIC DNA]</scope>
    <source>
        <strain evidence="11 12">Georgia GA2</strain>
    </source>
</reference>
<evidence type="ECO:0000256" key="5">
    <source>
        <dbReference type="ARBA" id="ARBA00022729"/>
    </source>
</evidence>
<evidence type="ECO:0000256" key="6">
    <source>
        <dbReference type="ARBA" id="ARBA00022889"/>
    </source>
</evidence>
<organism evidence="11 12">
    <name type="scientific">Tribolium castaneum</name>
    <name type="common">Red flour beetle</name>
    <dbReference type="NCBI Taxonomy" id="7070"/>
    <lineage>
        <taxon>Eukaryota</taxon>
        <taxon>Metazoa</taxon>
        <taxon>Ecdysozoa</taxon>
        <taxon>Arthropoda</taxon>
        <taxon>Hexapoda</taxon>
        <taxon>Insecta</taxon>
        <taxon>Pterygota</taxon>
        <taxon>Neoptera</taxon>
        <taxon>Endopterygota</taxon>
        <taxon>Coleoptera</taxon>
        <taxon>Polyphaga</taxon>
        <taxon>Cucujiformia</taxon>
        <taxon>Tenebrionidae</taxon>
        <taxon>Tenebrionidae incertae sedis</taxon>
        <taxon>Tribolium</taxon>
    </lineage>
</organism>
<dbReference type="SMART" id="SM00209">
    <property type="entry name" value="TSP1"/>
    <property type="match status" value="1"/>
</dbReference>
<feature type="region of interest" description="Disordered" evidence="9">
    <location>
        <begin position="422"/>
        <end position="461"/>
    </location>
</feature>
<dbReference type="PANTHER" id="PTHR11311:SF15">
    <property type="entry name" value="SPONDIN-2"/>
    <property type="match status" value="1"/>
</dbReference>
<comment type="subcellular location">
    <subcellularLocation>
        <location evidence="1">Secreted</location>
        <location evidence="1">Extracellular space</location>
        <location evidence="1">Extracellular matrix</location>
    </subcellularLocation>
</comment>
<evidence type="ECO:0000256" key="3">
    <source>
        <dbReference type="ARBA" id="ARBA00022530"/>
    </source>
</evidence>
<dbReference type="OMA" id="RNYYYTN"/>
<evidence type="ECO:0000256" key="7">
    <source>
        <dbReference type="ARBA" id="ARBA00023157"/>
    </source>
</evidence>
<dbReference type="Gene3D" id="2.20.100.10">
    <property type="entry name" value="Thrombospondin type-1 (TSP1) repeat"/>
    <property type="match status" value="1"/>
</dbReference>
<dbReference type="SUPFAM" id="SSF82895">
    <property type="entry name" value="TSP-1 type 1 repeat"/>
    <property type="match status" value="1"/>
</dbReference>
<evidence type="ECO:0000256" key="8">
    <source>
        <dbReference type="ARBA" id="ARBA00023180"/>
    </source>
</evidence>
<evidence type="ECO:0000256" key="1">
    <source>
        <dbReference type="ARBA" id="ARBA00004498"/>
    </source>
</evidence>
<dbReference type="Proteomes" id="UP000007266">
    <property type="component" value="Linkage group 2"/>
</dbReference>
<keyword evidence="4" id="KW-0479">Metal-binding</keyword>
<protein>
    <recommendedName>
        <fullName evidence="10">Spondin domain-containing protein</fullName>
    </recommendedName>
</protein>
<feature type="compositionally biased region" description="Low complexity" evidence="9">
    <location>
        <begin position="422"/>
        <end position="434"/>
    </location>
</feature>
<dbReference type="GO" id="GO:0031012">
    <property type="term" value="C:extracellular matrix"/>
    <property type="evidence" value="ECO:0000318"/>
    <property type="project" value="GO_Central"/>
</dbReference>
<dbReference type="NCBIfam" id="NF038123">
    <property type="entry name" value="NF038123_dom"/>
    <property type="match status" value="1"/>
</dbReference>
<keyword evidence="3" id="KW-0272">Extracellular matrix</keyword>
<dbReference type="InterPro" id="IPR009465">
    <property type="entry name" value="Spondin_N"/>
</dbReference>
<dbReference type="GO" id="GO:0046872">
    <property type="term" value="F:metal ion binding"/>
    <property type="evidence" value="ECO:0007669"/>
    <property type="project" value="UniProtKB-KW"/>
</dbReference>
<evidence type="ECO:0000259" key="10">
    <source>
        <dbReference type="PROSITE" id="PS51020"/>
    </source>
</evidence>
<feature type="compositionally biased region" description="Basic and acidic residues" evidence="9">
    <location>
        <begin position="435"/>
        <end position="450"/>
    </location>
</feature>
<dbReference type="Gene3D" id="2.60.40.2130">
    <property type="entry name" value="F-spondin domain"/>
    <property type="match status" value="1"/>
</dbReference>
<name>A0A139WM89_TRICA</name>
<proteinExistence type="predicted"/>
<feature type="domain" description="Spondin" evidence="10">
    <location>
        <begin position="143"/>
        <end position="329"/>
    </location>
</feature>
<dbReference type="InterPro" id="IPR000884">
    <property type="entry name" value="TSP1_rpt"/>
</dbReference>
<dbReference type="Pfam" id="PF19028">
    <property type="entry name" value="TSP1_spondin"/>
    <property type="match status" value="1"/>
</dbReference>
<evidence type="ECO:0000256" key="4">
    <source>
        <dbReference type="ARBA" id="ARBA00022723"/>
    </source>
</evidence>
<reference evidence="11 12" key="2">
    <citation type="journal article" date="2010" name="Nucleic Acids Res.">
        <title>BeetleBase in 2010: revisions to provide comprehensive genomic information for Tribolium castaneum.</title>
        <authorList>
            <person name="Kim H.S."/>
            <person name="Murphy T."/>
            <person name="Xia J."/>
            <person name="Caragea D."/>
            <person name="Park Y."/>
            <person name="Beeman R.W."/>
            <person name="Lorenzen M.D."/>
            <person name="Butcher S."/>
            <person name="Manak J.R."/>
            <person name="Brown S.J."/>
        </authorList>
    </citation>
    <scope>GENOME REANNOTATION</scope>
    <source>
        <strain evidence="11 12">Georgia GA2</strain>
    </source>
</reference>
<keyword evidence="12" id="KW-1185">Reference proteome</keyword>
<keyword evidence="2" id="KW-0964">Secreted</keyword>
<dbReference type="FunFam" id="2.20.100.10:FF:000026">
    <property type="entry name" value="Spondin 1"/>
    <property type="match status" value="1"/>
</dbReference>
<dbReference type="InterPro" id="IPR036383">
    <property type="entry name" value="TSP1_rpt_sf"/>
</dbReference>
<sequence length="563" mass="63837">MNWFFVTVKDKFANKAVQFARCLLAPVLVKWIRYVKKSEQKKSLKDNSVSLLEVIWRDKVSPSRWLEVHVHALSHASRSSSSLGCRESRADQQQSAPCQLHDVRASTRSHCRHPSVGMAFGTCVCLALCAAAAAVGAAPREPAGEPCQPDKLTVYKVVLHTFWSRDKFPKHYPDWRPPAQWSKVFGRSHNKSFTLFRLGQKSSPGVKAFAETGRSDVLEEQSQGEGGIYDEFNAPPITSGVGRTEAEFFVDGNHSRVSLMTRIIPSPDWFIGIDSFDLCVNGNWLDSITIEVDPIDAGTDNGFTFTAPNWPTEPQGEAYRITAHYPAHPAGSFFYPYLKRLPPIGTFQFIKVKEYELSEVFHHAEDDQRYEVLKMEHLTQNSINVLNGNSDIETAIEEEREEQEIHQRVRPRPRPYKQFLLSTSTTTSATSRASSDPDRSLNSINERDDSVTSPSIPAVVPRGDKDAIINSIADSYLSHSKDHHHKKYRKPRKNIRKYRPPRDCRVSEWSPWSACSKSCGIGEMQRRREVLKHARRGGRLCPPLVETKWCGSARSCNKEYFKF</sequence>
<keyword evidence="6" id="KW-0130">Cell adhesion</keyword>
<dbReference type="PROSITE" id="PS50092">
    <property type="entry name" value="TSP1"/>
    <property type="match status" value="1"/>
</dbReference>
<dbReference type="STRING" id="7070.A0A139WM89"/>
<dbReference type="PANTHER" id="PTHR11311">
    <property type="entry name" value="SPONDIN"/>
    <property type="match status" value="1"/>
</dbReference>
<accession>A0A139WM89</accession>
<dbReference type="EMBL" id="KQ971316">
    <property type="protein sequence ID" value="KYB29003.1"/>
    <property type="molecule type" value="Genomic_DNA"/>
</dbReference>
<dbReference type="InterPro" id="IPR038678">
    <property type="entry name" value="Spondin_N_sf"/>
</dbReference>